<keyword evidence="3" id="KW-1185">Reference proteome</keyword>
<evidence type="ECO:0000313" key="2">
    <source>
        <dbReference type="EnsemblPlants" id="ONIVA08G03180.1"/>
    </source>
</evidence>
<evidence type="ECO:0000313" key="3">
    <source>
        <dbReference type="Proteomes" id="UP000006591"/>
    </source>
</evidence>
<name>A0A0E0I7B8_ORYNI</name>
<protein>
    <submittedName>
        <fullName evidence="2">Uncharacterized protein</fullName>
    </submittedName>
</protein>
<feature type="region of interest" description="Disordered" evidence="1">
    <location>
        <begin position="14"/>
        <end position="40"/>
    </location>
</feature>
<reference evidence="2" key="1">
    <citation type="submission" date="2015-04" db="UniProtKB">
        <authorList>
            <consortium name="EnsemblPlants"/>
        </authorList>
    </citation>
    <scope>IDENTIFICATION</scope>
    <source>
        <strain evidence="2">SL10</strain>
    </source>
</reference>
<dbReference type="Proteomes" id="UP000006591">
    <property type="component" value="Chromosome 8"/>
</dbReference>
<proteinExistence type="predicted"/>
<accession>A0A0E0I7B8</accession>
<dbReference type="AlphaFoldDB" id="A0A0E0I7B8"/>
<dbReference type="Gramene" id="ONIVA08G03180.1">
    <property type="protein sequence ID" value="ONIVA08G03180.1"/>
    <property type="gene ID" value="ONIVA08G03180"/>
</dbReference>
<dbReference type="EnsemblPlants" id="ONIVA08G03180.1">
    <property type="protein sequence ID" value="ONIVA08G03180.1"/>
    <property type="gene ID" value="ONIVA08G03180"/>
</dbReference>
<organism evidence="2">
    <name type="scientific">Oryza nivara</name>
    <name type="common">Indian wild rice</name>
    <name type="synonym">Oryza sativa f. spontanea</name>
    <dbReference type="NCBI Taxonomy" id="4536"/>
    <lineage>
        <taxon>Eukaryota</taxon>
        <taxon>Viridiplantae</taxon>
        <taxon>Streptophyta</taxon>
        <taxon>Embryophyta</taxon>
        <taxon>Tracheophyta</taxon>
        <taxon>Spermatophyta</taxon>
        <taxon>Magnoliopsida</taxon>
        <taxon>Liliopsida</taxon>
        <taxon>Poales</taxon>
        <taxon>Poaceae</taxon>
        <taxon>BOP clade</taxon>
        <taxon>Oryzoideae</taxon>
        <taxon>Oryzeae</taxon>
        <taxon>Oryzinae</taxon>
        <taxon>Oryza</taxon>
    </lineage>
</organism>
<reference evidence="2" key="2">
    <citation type="submission" date="2018-04" db="EMBL/GenBank/DDBJ databases">
        <title>OnivRS2 (Oryza nivara Reference Sequence Version 2).</title>
        <authorList>
            <person name="Zhang J."/>
            <person name="Kudrna D."/>
            <person name="Lee S."/>
            <person name="Talag J."/>
            <person name="Rajasekar S."/>
            <person name="Welchert J."/>
            <person name="Hsing Y.-I."/>
            <person name="Wing R.A."/>
        </authorList>
    </citation>
    <scope>NUCLEOTIDE SEQUENCE [LARGE SCALE GENOMIC DNA]</scope>
    <source>
        <strain evidence="2">SL10</strain>
    </source>
</reference>
<evidence type="ECO:0000256" key="1">
    <source>
        <dbReference type="SAM" id="MobiDB-lite"/>
    </source>
</evidence>
<dbReference type="HOGENOM" id="CLU_1559260_0_0_1"/>
<feature type="compositionally biased region" description="Low complexity" evidence="1">
    <location>
        <begin position="21"/>
        <end position="32"/>
    </location>
</feature>
<sequence>PIIIWFGPISYPTPNPTQPNSSSSSAFSRSSRVLPPPDPAAALPSPAVRSILSAPCACADLHLATRGGGEALAAVVLLLLDSSELRRGGFCGQYAVLLLLQGARGEGGDGGAQERPGHPRHAPLRRPIPQHQAREHSGCRPGQVPAHAIRAKLLHQGIGGAVRVASPGWRRH</sequence>
<feature type="region of interest" description="Disordered" evidence="1">
    <location>
        <begin position="106"/>
        <end position="142"/>
    </location>
</feature>